<dbReference type="OrthoDB" id="9768004at2"/>
<dbReference type="InterPro" id="IPR042095">
    <property type="entry name" value="SUMF_sf"/>
</dbReference>
<dbReference type="GO" id="GO:0120147">
    <property type="term" value="F:formylglycine-generating oxidase activity"/>
    <property type="evidence" value="ECO:0007669"/>
    <property type="project" value="TreeGrafter"/>
</dbReference>
<name>A0A1I7MXK0_9HYPH</name>
<dbReference type="InterPro" id="IPR005532">
    <property type="entry name" value="SUMF_dom"/>
</dbReference>
<accession>A0A1I7MXK0</accession>
<dbReference type="RefSeq" id="WP_092419716.1">
    <property type="nucleotide sequence ID" value="NZ_FPCK01000001.1"/>
</dbReference>
<organism evidence="2 3">
    <name type="scientific">Devosia crocina</name>
    <dbReference type="NCBI Taxonomy" id="429728"/>
    <lineage>
        <taxon>Bacteria</taxon>
        <taxon>Pseudomonadati</taxon>
        <taxon>Pseudomonadota</taxon>
        <taxon>Alphaproteobacteria</taxon>
        <taxon>Hyphomicrobiales</taxon>
        <taxon>Devosiaceae</taxon>
        <taxon>Devosia</taxon>
    </lineage>
</organism>
<proteinExistence type="predicted"/>
<dbReference type="EMBL" id="FPCK01000001">
    <property type="protein sequence ID" value="SFV27149.1"/>
    <property type="molecule type" value="Genomic_DNA"/>
</dbReference>
<feature type="domain" description="Sulfatase-modifying factor enzyme-like" evidence="1">
    <location>
        <begin position="327"/>
        <end position="567"/>
    </location>
</feature>
<evidence type="ECO:0000313" key="2">
    <source>
        <dbReference type="EMBL" id="SFV27149.1"/>
    </source>
</evidence>
<dbReference type="InterPro" id="IPR016187">
    <property type="entry name" value="CTDL_fold"/>
</dbReference>
<dbReference type="Gene3D" id="3.90.1580.10">
    <property type="entry name" value="paralog of FGE (formylglycine-generating enzyme)"/>
    <property type="match status" value="1"/>
</dbReference>
<dbReference type="Proteomes" id="UP000199074">
    <property type="component" value="Unassembled WGS sequence"/>
</dbReference>
<dbReference type="AlphaFoldDB" id="A0A1I7MXK0"/>
<dbReference type="InterPro" id="IPR027417">
    <property type="entry name" value="P-loop_NTPase"/>
</dbReference>
<sequence>MIEPHFTLRVNFTHEDKAAKGLRSLREPLAAPIPPVYFTAEEAVDMYPRLLLLGERGAGKTTFAKDLAAKTAATYVDLALGRDIPAEGPLILDGLDRIAETELAPLFEAIDDRPVVLLGDGAVVKGWKFPAGITIHTLKPLEQTERAAFLESKGIAAPAALSEAAGNPALFALATSMSEPAETAEDIIDIWLRNEPERAEAGFQALSTGASANRAIDGLVAGKFLSSRDDASVARLFLDDSALWTPSLASLLRRMPQRAETLAPLLISGTSDAALRGALLVADFIPDDTAVLERLQDLIESGRLSALERNRAAQILSVRGDPRDLEALCLIPGGRFTMGSTTHPNSTPVHHVQVDTFSIGRYPVTNGQYARFVAATERTWVSPAAHDPALRNVPATDLTWHDARAYCDWLTARWREEKRIGDDQVVRLPTEPEWERASRGDVEDGGDDIVYPWGKGWNSDAANSEESGFNAPCAVGLFPSGQSPYGCLDMAGQVWEWTTTLWGDGMATPSFTYPYADDGREDPDAGPAIRRVLRGGCFSSTSLKACCSYRGSLEPNGFWRGNGFRIVVS</sequence>
<evidence type="ECO:0000313" key="3">
    <source>
        <dbReference type="Proteomes" id="UP000199074"/>
    </source>
</evidence>
<dbReference type="STRING" id="429728.SAMN05216456_0208"/>
<dbReference type="SUPFAM" id="SSF56436">
    <property type="entry name" value="C-type lectin-like"/>
    <property type="match status" value="1"/>
</dbReference>
<evidence type="ECO:0000259" key="1">
    <source>
        <dbReference type="Pfam" id="PF03781"/>
    </source>
</evidence>
<dbReference type="PANTHER" id="PTHR23150:SF19">
    <property type="entry name" value="FORMYLGLYCINE-GENERATING ENZYME"/>
    <property type="match status" value="1"/>
</dbReference>
<dbReference type="InterPro" id="IPR051043">
    <property type="entry name" value="Sulfatase_Mod_Factor_Kinase"/>
</dbReference>
<gene>
    <name evidence="2" type="ORF">SAMN05216456_0208</name>
</gene>
<reference evidence="2 3" key="1">
    <citation type="submission" date="2016-10" db="EMBL/GenBank/DDBJ databases">
        <authorList>
            <person name="de Groot N.N."/>
        </authorList>
    </citation>
    <scope>NUCLEOTIDE SEQUENCE [LARGE SCALE GENOMIC DNA]</scope>
    <source>
        <strain evidence="2 3">IPL20</strain>
    </source>
</reference>
<dbReference type="Pfam" id="PF03781">
    <property type="entry name" value="FGE-sulfatase"/>
    <property type="match status" value="1"/>
</dbReference>
<keyword evidence="3" id="KW-1185">Reference proteome</keyword>
<protein>
    <submittedName>
        <fullName evidence="2">Iron(II)-dependent oxidoreductase</fullName>
    </submittedName>
</protein>
<dbReference type="SUPFAM" id="SSF52540">
    <property type="entry name" value="P-loop containing nucleoside triphosphate hydrolases"/>
    <property type="match status" value="1"/>
</dbReference>
<dbReference type="PANTHER" id="PTHR23150">
    <property type="entry name" value="SULFATASE MODIFYING FACTOR 1, 2"/>
    <property type="match status" value="1"/>
</dbReference>